<dbReference type="InterPro" id="IPR023888">
    <property type="entry name" value="SdpC-like"/>
</dbReference>
<dbReference type="PROSITE" id="PS51257">
    <property type="entry name" value="PROKAR_LIPOPROTEIN"/>
    <property type="match status" value="1"/>
</dbReference>
<dbReference type="EMBL" id="PGFA01000001">
    <property type="protein sequence ID" value="PJJ59216.1"/>
    <property type="molecule type" value="Genomic_DNA"/>
</dbReference>
<keyword evidence="2" id="KW-1185">Reference proteome</keyword>
<dbReference type="Pfam" id="PF26137">
    <property type="entry name" value="Toxin_SdpC"/>
    <property type="match status" value="1"/>
</dbReference>
<evidence type="ECO:0000313" key="1">
    <source>
        <dbReference type="EMBL" id="PJJ59216.1"/>
    </source>
</evidence>
<dbReference type="Proteomes" id="UP000228535">
    <property type="component" value="Unassembled WGS sequence"/>
</dbReference>
<comment type="caution">
    <text evidence="1">The sequence shown here is derived from an EMBL/GenBank/DDBJ whole genome shotgun (WGS) entry which is preliminary data.</text>
</comment>
<sequence>MLSYFRKSTSFKALGLLAVGTSLMMSCSKEQVQPAATPVAASTEASAQYTGEELFQGIFLMQGRVAAQLPYFAPFRSALDKTLRQHPEQQQKRQQTTQRITQLVKQQNPGYFAELQAAVASQNFSRIEETLRKGAALHKTATLSLSSSAQHRHQAELLKQLDLSKYDLRKQADVERYLSDAKDLGDHAATEAGVAAQLEEGVVIDGGIVLDVAFWYYYAWPLVLYVGADQNSDSQVGEVIQRQANLEKEKLVRDLALLAGSQH</sequence>
<organism evidence="1 2">
    <name type="scientific">Hymenobacter chitinivorans DSM 11115</name>
    <dbReference type="NCBI Taxonomy" id="1121954"/>
    <lineage>
        <taxon>Bacteria</taxon>
        <taxon>Pseudomonadati</taxon>
        <taxon>Bacteroidota</taxon>
        <taxon>Cytophagia</taxon>
        <taxon>Cytophagales</taxon>
        <taxon>Hymenobacteraceae</taxon>
        <taxon>Hymenobacter</taxon>
    </lineage>
</organism>
<proteinExistence type="predicted"/>
<dbReference type="AlphaFoldDB" id="A0A2M9BMP2"/>
<protein>
    <submittedName>
        <fullName evidence="1">SdpC family antimicrobial peptide</fullName>
    </submittedName>
</protein>
<accession>A0A2M9BMP2</accession>
<dbReference type="RefSeq" id="WP_100334943.1">
    <property type="nucleotide sequence ID" value="NZ_PGFA01000001.1"/>
</dbReference>
<name>A0A2M9BMP2_9BACT</name>
<dbReference type="OrthoDB" id="1453505at2"/>
<gene>
    <name evidence="1" type="ORF">CLV45_0632</name>
</gene>
<evidence type="ECO:0000313" key="2">
    <source>
        <dbReference type="Proteomes" id="UP000228535"/>
    </source>
</evidence>
<reference evidence="1 2" key="1">
    <citation type="submission" date="2017-11" db="EMBL/GenBank/DDBJ databases">
        <title>Genomic Encyclopedia of Archaeal and Bacterial Type Strains, Phase II (KMG-II): From Individual Species to Whole Genera.</title>
        <authorList>
            <person name="Goeker M."/>
        </authorList>
    </citation>
    <scope>NUCLEOTIDE SEQUENCE [LARGE SCALE GENOMIC DNA]</scope>
    <source>
        <strain evidence="1 2">DSM 11115</strain>
    </source>
</reference>